<dbReference type="RefSeq" id="WP_090045784.1">
    <property type="nucleotide sequence ID" value="NZ_FNCC01000002.1"/>
</dbReference>
<dbReference type="AlphaFoldDB" id="A0A1G7LYB2"/>
<feature type="domain" description="FAD dependent oxidoreductase" evidence="2">
    <location>
        <begin position="2"/>
        <end position="325"/>
    </location>
</feature>
<dbReference type="PANTHER" id="PTHR13847">
    <property type="entry name" value="SARCOSINE DEHYDROGENASE-RELATED"/>
    <property type="match status" value="1"/>
</dbReference>
<protein>
    <submittedName>
        <fullName evidence="3">Glycine/D-amino acid oxidase</fullName>
    </submittedName>
</protein>
<dbReference type="SUPFAM" id="SSF51905">
    <property type="entry name" value="FAD/NAD(P)-binding domain"/>
    <property type="match status" value="1"/>
</dbReference>
<evidence type="ECO:0000313" key="4">
    <source>
        <dbReference type="Proteomes" id="UP000199623"/>
    </source>
</evidence>
<proteinExistence type="predicted"/>
<dbReference type="PANTHER" id="PTHR13847:SF289">
    <property type="entry name" value="GLYCINE OXIDASE"/>
    <property type="match status" value="1"/>
</dbReference>
<evidence type="ECO:0000313" key="3">
    <source>
        <dbReference type="EMBL" id="SDF54433.1"/>
    </source>
</evidence>
<name>A0A1G7LYB2_9PSEU</name>
<evidence type="ECO:0000259" key="2">
    <source>
        <dbReference type="Pfam" id="PF01266"/>
    </source>
</evidence>
<keyword evidence="1" id="KW-0560">Oxidoreductase</keyword>
<dbReference type="OrthoDB" id="4775411at2"/>
<dbReference type="Proteomes" id="UP000199623">
    <property type="component" value="Unassembled WGS sequence"/>
</dbReference>
<dbReference type="Pfam" id="PF01266">
    <property type="entry name" value="DAO"/>
    <property type="match status" value="1"/>
</dbReference>
<dbReference type="Gene3D" id="3.50.50.60">
    <property type="entry name" value="FAD/NAD(P)-binding domain"/>
    <property type="match status" value="1"/>
</dbReference>
<keyword evidence="4" id="KW-1185">Reference proteome</keyword>
<organism evidence="3 4">
    <name type="scientific">Lentzea fradiae</name>
    <dbReference type="NCBI Taxonomy" id="200378"/>
    <lineage>
        <taxon>Bacteria</taxon>
        <taxon>Bacillati</taxon>
        <taxon>Actinomycetota</taxon>
        <taxon>Actinomycetes</taxon>
        <taxon>Pseudonocardiales</taxon>
        <taxon>Pseudonocardiaceae</taxon>
        <taxon>Lentzea</taxon>
    </lineage>
</organism>
<evidence type="ECO:0000256" key="1">
    <source>
        <dbReference type="ARBA" id="ARBA00023002"/>
    </source>
</evidence>
<sequence length="346" mass="36291">MRVVVVGAGVYGAAVAAALARQGATVTVVDAGAPGAGTSGASFSWVNSRDKRPSVYHDLNVAGMAAHRRLADEVPLSGWYHGGGALTWGDGVSERVEALRESGYAAELLTRAEAVELEPGLDPDRLPGDGIGFFPDEGWVEPVRLVGHLLSRDVEVVAGDAVTGLEVGGDAVRGVRLASGTHLSADAVVNCAGPRAGEVAAMAGLALPMRNLPCVLVYTSPVAVPLARVVHAPDVHFRPEGDGRVLLHSGEIDRTEQVEGLLRDAASYYPGMRAARVESVRRGERPIPGDGLPVLGRVTGLRGYFFAVSHSGVTLCLHAGELVADEVLGKDRDDALAAFRFERFER</sequence>
<dbReference type="STRING" id="200378.SAMN05216553_1026"/>
<dbReference type="Gene3D" id="3.30.9.10">
    <property type="entry name" value="D-Amino Acid Oxidase, subunit A, domain 2"/>
    <property type="match status" value="1"/>
</dbReference>
<reference evidence="4" key="1">
    <citation type="submission" date="2016-10" db="EMBL/GenBank/DDBJ databases">
        <authorList>
            <person name="Varghese N."/>
            <person name="Submissions S."/>
        </authorList>
    </citation>
    <scope>NUCLEOTIDE SEQUENCE [LARGE SCALE GENOMIC DNA]</scope>
    <source>
        <strain evidence="4">CGMCC 4.3506</strain>
    </source>
</reference>
<dbReference type="InterPro" id="IPR036188">
    <property type="entry name" value="FAD/NAD-bd_sf"/>
</dbReference>
<dbReference type="GO" id="GO:0005737">
    <property type="term" value="C:cytoplasm"/>
    <property type="evidence" value="ECO:0007669"/>
    <property type="project" value="TreeGrafter"/>
</dbReference>
<gene>
    <name evidence="3" type="ORF">SAMN05216553_1026</name>
</gene>
<accession>A0A1G7LYB2</accession>
<dbReference type="InterPro" id="IPR006076">
    <property type="entry name" value="FAD-dep_OxRdtase"/>
</dbReference>
<dbReference type="EMBL" id="FNCC01000002">
    <property type="protein sequence ID" value="SDF54433.1"/>
    <property type="molecule type" value="Genomic_DNA"/>
</dbReference>
<dbReference type="GO" id="GO:0016491">
    <property type="term" value="F:oxidoreductase activity"/>
    <property type="evidence" value="ECO:0007669"/>
    <property type="project" value="UniProtKB-KW"/>
</dbReference>